<dbReference type="SMART" id="SM00028">
    <property type="entry name" value="TPR"/>
    <property type="match status" value="8"/>
</dbReference>
<dbReference type="GO" id="GO:0042802">
    <property type="term" value="F:identical protein binding"/>
    <property type="evidence" value="ECO:0007669"/>
    <property type="project" value="InterPro"/>
</dbReference>
<gene>
    <name evidence="4" type="ORF">Airi01_016280</name>
</gene>
<dbReference type="RefSeq" id="WP_285618644.1">
    <property type="nucleotide sequence ID" value="NZ_BSTJ01000001.1"/>
</dbReference>
<dbReference type="Proteomes" id="UP001165135">
    <property type="component" value="Unassembled WGS sequence"/>
</dbReference>
<dbReference type="InterPro" id="IPR019734">
    <property type="entry name" value="TPR_rpt"/>
</dbReference>
<feature type="repeat" description="TPR" evidence="3">
    <location>
        <begin position="617"/>
        <end position="650"/>
    </location>
</feature>
<evidence type="ECO:0000313" key="5">
    <source>
        <dbReference type="Proteomes" id="UP001165135"/>
    </source>
</evidence>
<accession>A0A9W6RCN1</accession>
<name>A0A9W6RCN1_9ACTN</name>
<keyword evidence="2 3" id="KW-0802">TPR repeat</keyword>
<reference evidence="4" key="1">
    <citation type="submission" date="2023-03" db="EMBL/GenBank/DDBJ databases">
        <title>Actinoallomurus iriomotensis NBRC 103681.</title>
        <authorList>
            <person name="Ichikawa N."/>
            <person name="Sato H."/>
            <person name="Tonouchi N."/>
        </authorList>
    </citation>
    <scope>NUCLEOTIDE SEQUENCE</scope>
    <source>
        <strain evidence="4">NBRC 103681</strain>
    </source>
</reference>
<organism evidence="4 5">
    <name type="scientific">Actinoallomurus iriomotensis</name>
    <dbReference type="NCBI Taxonomy" id="478107"/>
    <lineage>
        <taxon>Bacteria</taxon>
        <taxon>Bacillati</taxon>
        <taxon>Actinomycetota</taxon>
        <taxon>Actinomycetes</taxon>
        <taxon>Streptosporangiales</taxon>
        <taxon>Thermomonosporaceae</taxon>
        <taxon>Actinoallomurus</taxon>
    </lineage>
</organism>
<protein>
    <recommendedName>
        <fullName evidence="6">Tetratricopeptide repeat protein</fullName>
    </recommendedName>
</protein>
<dbReference type="GO" id="GO:0009279">
    <property type="term" value="C:cell outer membrane"/>
    <property type="evidence" value="ECO:0007669"/>
    <property type="project" value="TreeGrafter"/>
</dbReference>
<dbReference type="GO" id="GO:0046813">
    <property type="term" value="P:receptor-mediated virion attachment to host cell"/>
    <property type="evidence" value="ECO:0007669"/>
    <property type="project" value="TreeGrafter"/>
</dbReference>
<comment type="caution">
    <text evidence="4">The sequence shown here is derived from an EMBL/GenBank/DDBJ whole genome shotgun (WGS) entry which is preliminary data.</text>
</comment>
<evidence type="ECO:0000256" key="1">
    <source>
        <dbReference type="ARBA" id="ARBA00022737"/>
    </source>
</evidence>
<keyword evidence="1" id="KW-0677">Repeat</keyword>
<proteinExistence type="predicted"/>
<dbReference type="InterPro" id="IPR050498">
    <property type="entry name" value="Ycf3"/>
</dbReference>
<evidence type="ECO:0000256" key="3">
    <source>
        <dbReference type="PROSITE-ProRule" id="PRU00339"/>
    </source>
</evidence>
<evidence type="ECO:0000313" key="4">
    <source>
        <dbReference type="EMBL" id="GLY73361.1"/>
    </source>
</evidence>
<dbReference type="SUPFAM" id="SSF48452">
    <property type="entry name" value="TPR-like"/>
    <property type="match status" value="2"/>
</dbReference>
<feature type="repeat" description="TPR" evidence="3">
    <location>
        <begin position="515"/>
        <end position="548"/>
    </location>
</feature>
<dbReference type="Gene3D" id="1.25.40.10">
    <property type="entry name" value="Tetratricopeptide repeat domain"/>
    <property type="match status" value="3"/>
</dbReference>
<dbReference type="PANTHER" id="PTHR44858:SF1">
    <property type="entry name" value="UDP-N-ACETYLGLUCOSAMINE--PEPTIDE N-ACETYLGLUCOSAMINYLTRANSFERASE SPINDLY-RELATED"/>
    <property type="match status" value="1"/>
</dbReference>
<dbReference type="InterPro" id="IPR011717">
    <property type="entry name" value="TPR-4"/>
</dbReference>
<sequence length="701" mass="77394">MAEHRWIRAPRQRDRVAARSELALPPALAVVNAHRRLRGPYTAVGTLLRAIVPDALDRCPDLMQRHDTEIIDTAPELRGTVSATRETLTSRTPVPERTRFYARLRTLRMSHGLVDFVADYLRCLGGKHTLIVDDAHEADPTDQEFLAVLLRRIDPELLTVVVTTGTNPLVQPPGPVTEPLGLALEAHCIRLDGPNQVIDAAAEATDVSDLARDYVFGGCIDDDPAAIVAYERLDAEERKRLHDACATELGAREEFSLLLGAIPYHLERGSDPVGAAVPALRHALEHCQNVGCYHAMAELSARGLALVNRETDEEQWKHFVAKLAAAFSASGRIDEAHLAYEEARRGSTSPLVHIQAAYGLAMLYTRHYDPEQRDHQAALGWINLAIALAGAMTERKVREFNTVWYRNGLALVELHLGNLEEALGLLDDGIARLEEEFPSGEWLHFRTILRYNRCQVLASLGRLEESVDSYAELIDIDPNWAEYHFDQAGILRRLGRLEESLAEYTEAIRLSSPFPEVFYNRGDLRAEMGDVEGAIADFSYVLELQPDFVDAWVNRAGLYLELGDLDAAERDAATGLGHDPDTPHLHAVLGQIHAERGDYPAARSAFDRALAADPDLISALSGRAAVAHELGDVEIALADLSHAVEVQPDNPLLRFNRAFVYQHSGQWERALADLDVARDLDPDDPDVADALAAVKGAMTPS</sequence>
<dbReference type="PROSITE" id="PS50005">
    <property type="entry name" value="TPR"/>
    <property type="match status" value="3"/>
</dbReference>
<dbReference type="Pfam" id="PF13432">
    <property type="entry name" value="TPR_16"/>
    <property type="match status" value="1"/>
</dbReference>
<dbReference type="PANTHER" id="PTHR44858">
    <property type="entry name" value="TETRATRICOPEPTIDE REPEAT PROTEIN 6"/>
    <property type="match status" value="1"/>
</dbReference>
<evidence type="ECO:0000256" key="2">
    <source>
        <dbReference type="ARBA" id="ARBA00022803"/>
    </source>
</evidence>
<dbReference type="InterPro" id="IPR011990">
    <property type="entry name" value="TPR-like_helical_dom_sf"/>
</dbReference>
<evidence type="ECO:0008006" key="6">
    <source>
        <dbReference type="Google" id="ProtNLM"/>
    </source>
</evidence>
<feature type="repeat" description="TPR" evidence="3">
    <location>
        <begin position="583"/>
        <end position="616"/>
    </location>
</feature>
<dbReference type="EMBL" id="BSTJ01000001">
    <property type="protein sequence ID" value="GLY73361.1"/>
    <property type="molecule type" value="Genomic_DNA"/>
</dbReference>
<dbReference type="AlphaFoldDB" id="A0A9W6RCN1"/>
<dbReference type="Pfam" id="PF14559">
    <property type="entry name" value="TPR_19"/>
    <property type="match status" value="2"/>
</dbReference>
<dbReference type="Pfam" id="PF07721">
    <property type="entry name" value="TPR_4"/>
    <property type="match status" value="1"/>
</dbReference>